<evidence type="ECO:0000313" key="1">
    <source>
        <dbReference type="EMBL" id="BDB55688.1"/>
    </source>
</evidence>
<dbReference type="EMBL" id="AP025184">
    <property type="protein sequence ID" value="BDB55688.1"/>
    <property type="molecule type" value="Genomic_DNA"/>
</dbReference>
<reference evidence="1 2" key="1">
    <citation type="journal article" date="2022" name="Int. J. Syst. Evol. Microbiol.">
        <title>Flavobacterium ammonificans sp. nov. and Flavobacterium ammoniigenes sp. nov., ammonifying bacteria isolated from surface river water.</title>
        <authorList>
            <person name="Watanabe K."/>
            <person name="Kitamura T."/>
            <person name="Ogata Y."/>
            <person name="Shindo C."/>
            <person name="Suda W."/>
        </authorList>
    </citation>
    <scope>NUCLEOTIDE SEQUENCE [LARGE SCALE GENOMIC DNA]</scope>
    <source>
        <strain evidence="1 2">GENT5</strain>
    </source>
</reference>
<dbReference type="Proteomes" id="UP001319867">
    <property type="component" value="Chromosome"/>
</dbReference>
<accession>A0ABN6L5R3</accession>
<protein>
    <submittedName>
        <fullName evidence="1">Uncharacterized protein</fullName>
    </submittedName>
</protein>
<sequence length="59" mass="6541">MLKIESIIALGRAIRWIFCSAFASQKDAAAIPFAGQKYVQKTTYKTTEVESPIQIFSAT</sequence>
<evidence type="ECO:0000313" key="2">
    <source>
        <dbReference type="Proteomes" id="UP001319867"/>
    </source>
</evidence>
<keyword evidence="2" id="KW-1185">Reference proteome</keyword>
<proteinExistence type="predicted"/>
<name>A0ABN6L5R3_9FLAO</name>
<reference evidence="1 2" key="2">
    <citation type="journal article" date="2022" name="Microorganisms">
        <title>Complete Genome Sequences of Two Flavobacterium ammonificans Strains and a Flavobacterium ammoniigenes Strain of Ammonifying Bacterioplankton Isolated from Surface River Water.</title>
        <authorList>
            <person name="Suda W."/>
            <person name="Ogata Y."/>
            <person name="Shindo C."/>
            <person name="Watanabe K."/>
        </authorList>
    </citation>
    <scope>NUCLEOTIDE SEQUENCE [LARGE SCALE GENOMIC DNA]</scope>
    <source>
        <strain evidence="1 2">GENT5</strain>
    </source>
</reference>
<organism evidence="1 2">
    <name type="scientific">Flavobacterium ammoniigenes</name>
    <dbReference type="NCBI Taxonomy" id="1751095"/>
    <lineage>
        <taxon>Bacteria</taxon>
        <taxon>Pseudomonadati</taxon>
        <taxon>Bacteroidota</taxon>
        <taxon>Flavobacteriia</taxon>
        <taxon>Flavobacteriales</taxon>
        <taxon>Flavobacteriaceae</taxon>
        <taxon>Flavobacterium</taxon>
    </lineage>
</organism>
<gene>
    <name evidence="1" type="ORF">GENT5_19930</name>
</gene>